<evidence type="ECO:0000256" key="2">
    <source>
        <dbReference type="ARBA" id="ARBA00023125"/>
    </source>
</evidence>
<name>A0A4R5V7W8_9RHOB</name>
<evidence type="ECO:0000256" key="1">
    <source>
        <dbReference type="ARBA" id="ARBA00023015"/>
    </source>
</evidence>
<dbReference type="GO" id="GO:0003677">
    <property type="term" value="F:DNA binding"/>
    <property type="evidence" value="ECO:0007669"/>
    <property type="project" value="UniProtKB-KW"/>
</dbReference>
<dbReference type="Gene3D" id="1.10.10.10">
    <property type="entry name" value="Winged helix-like DNA-binding domain superfamily/Winged helix DNA-binding domain"/>
    <property type="match status" value="1"/>
</dbReference>
<dbReference type="GO" id="GO:0045892">
    <property type="term" value="P:negative regulation of DNA-templated transcription"/>
    <property type="evidence" value="ECO:0007669"/>
    <property type="project" value="TreeGrafter"/>
</dbReference>
<dbReference type="GO" id="GO:0003700">
    <property type="term" value="F:DNA-binding transcription factor activity"/>
    <property type="evidence" value="ECO:0007669"/>
    <property type="project" value="InterPro"/>
</dbReference>
<evidence type="ECO:0000313" key="7">
    <source>
        <dbReference type="Proteomes" id="UP000295301"/>
    </source>
</evidence>
<dbReference type="OrthoDB" id="9028214at2"/>
<dbReference type="PANTHER" id="PTHR44846:SF1">
    <property type="entry name" value="MANNOSYL-D-GLYCERATE TRANSPORT_METABOLISM SYSTEM REPRESSOR MNGR-RELATED"/>
    <property type="match status" value="1"/>
</dbReference>
<dbReference type="InterPro" id="IPR000524">
    <property type="entry name" value="Tscrpt_reg_HTH_GntR"/>
</dbReference>
<dbReference type="InterPro" id="IPR028978">
    <property type="entry name" value="Chorismate_lyase_/UTRA_dom_sf"/>
</dbReference>
<keyword evidence="2" id="KW-0238">DNA-binding</keyword>
<organism evidence="6 7">
    <name type="scientific">Antarcticimicrobium luteum</name>
    <dbReference type="NCBI Taxonomy" id="2547397"/>
    <lineage>
        <taxon>Bacteria</taxon>
        <taxon>Pseudomonadati</taxon>
        <taxon>Pseudomonadota</taxon>
        <taxon>Alphaproteobacteria</taxon>
        <taxon>Rhodobacterales</taxon>
        <taxon>Paracoccaceae</taxon>
        <taxon>Antarcticimicrobium</taxon>
    </lineage>
</organism>
<dbReference type="InterPro" id="IPR036390">
    <property type="entry name" value="WH_DNA-bd_sf"/>
</dbReference>
<protein>
    <submittedName>
        <fullName evidence="6">GntR family transcriptional regulator</fullName>
    </submittedName>
</protein>
<keyword evidence="7" id="KW-1185">Reference proteome</keyword>
<accession>A0A4R5V7W8</accession>
<gene>
    <name evidence="6" type="ORF">E1832_10760</name>
</gene>
<dbReference type="SUPFAM" id="SSF64288">
    <property type="entry name" value="Chorismate lyase-like"/>
    <property type="match status" value="1"/>
</dbReference>
<dbReference type="Gene3D" id="3.40.1410.10">
    <property type="entry name" value="Chorismate lyase-like"/>
    <property type="match status" value="1"/>
</dbReference>
<comment type="caution">
    <text evidence="6">The sequence shown here is derived from an EMBL/GenBank/DDBJ whole genome shotgun (WGS) entry which is preliminary data.</text>
</comment>
<feature type="region of interest" description="Disordered" evidence="4">
    <location>
        <begin position="43"/>
        <end position="70"/>
    </location>
</feature>
<dbReference type="PROSITE" id="PS50949">
    <property type="entry name" value="HTH_GNTR"/>
    <property type="match status" value="1"/>
</dbReference>
<feature type="domain" description="HTH gntR-type" evidence="5">
    <location>
        <begin position="78"/>
        <end position="146"/>
    </location>
</feature>
<dbReference type="PANTHER" id="PTHR44846">
    <property type="entry name" value="MANNOSYL-D-GLYCERATE TRANSPORT/METABOLISM SYSTEM REPRESSOR MNGR-RELATED"/>
    <property type="match status" value="1"/>
</dbReference>
<evidence type="ECO:0000256" key="4">
    <source>
        <dbReference type="SAM" id="MobiDB-lite"/>
    </source>
</evidence>
<dbReference type="EMBL" id="SMUV01000064">
    <property type="protein sequence ID" value="TDK48130.1"/>
    <property type="molecule type" value="Genomic_DNA"/>
</dbReference>
<sequence length="336" mass="37222">MSRPARIATRRTWAPTAPRSCASSALTRTGSNGSAIKVFLRAPDPGAAGNRETDVPATQKPMRHARGERGRLSAGDGIPIYLKLASLFRDRIASGAWPVGQQIGTLPELQAEYGVARATVQQAVRLLSEEGLLSSERGRGTFVTAPVERRETDAPAYDLLDLDPRFSIEVLHRGRAERCPDLMMPLPEGERPYMHIRKRHFLQNTPYSLVDLYLPLSVYEKLPAESDDTHRLYAQLIRDHTEVTRLEGRQTMTIALATQEQAELLGVSFASPLARIDSKLETGEGRQVMAHRAFIRGDLFMAHRYTGDILSSDPDDWRPTAPPGAVPQAPDPKQED</sequence>
<evidence type="ECO:0000256" key="3">
    <source>
        <dbReference type="ARBA" id="ARBA00023163"/>
    </source>
</evidence>
<reference evidence="6 7" key="1">
    <citation type="submission" date="2019-03" db="EMBL/GenBank/DDBJ databases">
        <title>Ruegeria lutea sp. nov., a novel strain, isolated from marine sediment, the Masan Bay, South Korea.</title>
        <authorList>
            <person name="Kim J."/>
            <person name="Kim D.-Y."/>
            <person name="Lee S.-S."/>
        </authorList>
    </citation>
    <scope>NUCLEOTIDE SEQUENCE [LARGE SCALE GENOMIC DNA]</scope>
    <source>
        <strain evidence="6 7">318-1</strain>
    </source>
</reference>
<dbReference type="InterPro" id="IPR011663">
    <property type="entry name" value="UTRA"/>
</dbReference>
<dbReference type="Pfam" id="PF07702">
    <property type="entry name" value="UTRA"/>
    <property type="match status" value="1"/>
</dbReference>
<dbReference type="InterPro" id="IPR036388">
    <property type="entry name" value="WH-like_DNA-bd_sf"/>
</dbReference>
<dbReference type="Proteomes" id="UP000295301">
    <property type="component" value="Unassembled WGS sequence"/>
</dbReference>
<feature type="region of interest" description="Disordered" evidence="4">
    <location>
        <begin position="311"/>
        <end position="336"/>
    </location>
</feature>
<dbReference type="InterPro" id="IPR050679">
    <property type="entry name" value="Bact_HTH_transcr_reg"/>
</dbReference>
<proteinExistence type="predicted"/>
<dbReference type="SUPFAM" id="SSF46785">
    <property type="entry name" value="Winged helix' DNA-binding domain"/>
    <property type="match status" value="1"/>
</dbReference>
<keyword evidence="3" id="KW-0804">Transcription</keyword>
<dbReference type="CDD" id="cd07377">
    <property type="entry name" value="WHTH_GntR"/>
    <property type="match status" value="1"/>
</dbReference>
<evidence type="ECO:0000313" key="6">
    <source>
        <dbReference type="EMBL" id="TDK48130.1"/>
    </source>
</evidence>
<dbReference type="SMART" id="SM00345">
    <property type="entry name" value="HTH_GNTR"/>
    <property type="match status" value="1"/>
</dbReference>
<evidence type="ECO:0000259" key="5">
    <source>
        <dbReference type="PROSITE" id="PS50949"/>
    </source>
</evidence>
<keyword evidence="1" id="KW-0805">Transcription regulation</keyword>
<dbReference type="AlphaFoldDB" id="A0A4R5V7W8"/>
<dbReference type="Pfam" id="PF00392">
    <property type="entry name" value="GntR"/>
    <property type="match status" value="1"/>
</dbReference>
<dbReference type="SMART" id="SM00866">
    <property type="entry name" value="UTRA"/>
    <property type="match status" value="1"/>
</dbReference>